<sequence>MTKLACVTGADRGLGFELTKQLLEQEYTVFAGKFLKEWDWLDRAVPEHGGRLIPIEMDVSDDESVKSAGKLIAEHTGKLDLLINNAGIAGGKDYEIFSELDLGVFMKMYNVNALGPLRVTSALSHLLIAGEDKLVVNISSEAGQINQTWRESWYGYCMSKAALNVQSNIVHNQLRSKGGRVLVIHPGWMKSYMSGKLNENADISAAESAGHIIHTIQQYQSSEEISQHPAFLDYKGTAMSW</sequence>
<accession>A0ABU9DLT3</accession>
<dbReference type="Gene3D" id="3.40.50.720">
    <property type="entry name" value="NAD(P)-binding Rossmann-like Domain"/>
    <property type="match status" value="1"/>
</dbReference>
<dbReference type="PANTHER" id="PTHR43544:SF12">
    <property type="entry name" value="NAD(P)-BINDING ROSSMANN-FOLD SUPERFAMILY PROTEIN"/>
    <property type="match status" value="1"/>
</dbReference>
<dbReference type="PRINTS" id="PR00081">
    <property type="entry name" value="GDHRDH"/>
</dbReference>
<evidence type="ECO:0000313" key="3">
    <source>
        <dbReference type="Proteomes" id="UP001469365"/>
    </source>
</evidence>
<dbReference type="InterPro" id="IPR002347">
    <property type="entry name" value="SDR_fam"/>
</dbReference>
<protein>
    <submittedName>
        <fullName evidence="2">SDR family NAD(P)-dependent oxidoreductase</fullName>
    </submittedName>
</protein>
<reference evidence="2 3" key="1">
    <citation type="submission" date="2024-04" db="EMBL/GenBank/DDBJ databases">
        <title>draft genome sequnece of Paenibacillus filicis.</title>
        <authorList>
            <person name="Kim D.-U."/>
        </authorList>
    </citation>
    <scope>NUCLEOTIDE SEQUENCE [LARGE SCALE GENOMIC DNA]</scope>
    <source>
        <strain evidence="2 3">KACC14197</strain>
    </source>
</reference>
<dbReference type="PANTHER" id="PTHR43544">
    <property type="entry name" value="SHORT-CHAIN DEHYDROGENASE/REDUCTASE"/>
    <property type="match status" value="1"/>
</dbReference>
<comment type="similarity">
    <text evidence="1">Belongs to the short-chain dehydrogenases/reductases (SDR) family.</text>
</comment>
<dbReference type="EMBL" id="JBBPCC010000011">
    <property type="protein sequence ID" value="MEK8129817.1"/>
    <property type="molecule type" value="Genomic_DNA"/>
</dbReference>
<dbReference type="Pfam" id="PF00106">
    <property type="entry name" value="adh_short"/>
    <property type="match status" value="1"/>
</dbReference>
<dbReference type="Proteomes" id="UP001469365">
    <property type="component" value="Unassembled WGS sequence"/>
</dbReference>
<gene>
    <name evidence="2" type="ORF">WMW72_18090</name>
</gene>
<comment type="caution">
    <text evidence="2">The sequence shown here is derived from an EMBL/GenBank/DDBJ whole genome shotgun (WGS) entry which is preliminary data.</text>
</comment>
<dbReference type="InterPro" id="IPR051468">
    <property type="entry name" value="Fungal_SecMetab_SDRs"/>
</dbReference>
<evidence type="ECO:0000313" key="2">
    <source>
        <dbReference type="EMBL" id="MEK8129817.1"/>
    </source>
</evidence>
<dbReference type="RefSeq" id="WP_341416926.1">
    <property type="nucleotide sequence ID" value="NZ_JBBPCC010000011.1"/>
</dbReference>
<name>A0ABU9DLT3_9BACL</name>
<dbReference type="PRINTS" id="PR00080">
    <property type="entry name" value="SDRFAMILY"/>
</dbReference>
<proteinExistence type="inferred from homology"/>
<dbReference type="InterPro" id="IPR036291">
    <property type="entry name" value="NAD(P)-bd_dom_sf"/>
</dbReference>
<organism evidence="2 3">
    <name type="scientific">Paenibacillus filicis</name>
    <dbReference type="NCBI Taxonomy" id="669464"/>
    <lineage>
        <taxon>Bacteria</taxon>
        <taxon>Bacillati</taxon>
        <taxon>Bacillota</taxon>
        <taxon>Bacilli</taxon>
        <taxon>Bacillales</taxon>
        <taxon>Paenibacillaceae</taxon>
        <taxon>Paenibacillus</taxon>
    </lineage>
</organism>
<evidence type="ECO:0000256" key="1">
    <source>
        <dbReference type="RuleBase" id="RU000363"/>
    </source>
</evidence>
<dbReference type="SUPFAM" id="SSF51735">
    <property type="entry name" value="NAD(P)-binding Rossmann-fold domains"/>
    <property type="match status" value="1"/>
</dbReference>
<keyword evidence="3" id="KW-1185">Reference proteome</keyword>